<name>A0ACB8I3H7_CITSI</name>
<organism evidence="1 2">
    <name type="scientific">Citrus sinensis</name>
    <name type="common">Sweet orange</name>
    <name type="synonym">Citrus aurantium var. sinensis</name>
    <dbReference type="NCBI Taxonomy" id="2711"/>
    <lineage>
        <taxon>Eukaryota</taxon>
        <taxon>Viridiplantae</taxon>
        <taxon>Streptophyta</taxon>
        <taxon>Embryophyta</taxon>
        <taxon>Tracheophyta</taxon>
        <taxon>Spermatophyta</taxon>
        <taxon>Magnoliopsida</taxon>
        <taxon>eudicotyledons</taxon>
        <taxon>Gunneridae</taxon>
        <taxon>Pentapetalae</taxon>
        <taxon>rosids</taxon>
        <taxon>malvids</taxon>
        <taxon>Sapindales</taxon>
        <taxon>Rutaceae</taxon>
        <taxon>Aurantioideae</taxon>
        <taxon>Citrus</taxon>
    </lineage>
</organism>
<comment type="caution">
    <text evidence="1">The sequence shown here is derived from an EMBL/GenBank/DDBJ whole genome shotgun (WGS) entry which is preliminary data.</text>
</comment>
<accession>A0ACB8I3H7</accession>
<keyword evidence="2" id="KW-1185">Reference proteome</keyword>
<evidence type="ECO:0000313" key="1">
    <source>
        <dbReference type="EMBL" id="KAH9681569.1"/>
    </source>
</evidence>
<reference evidence="2" key="1">
    <citation type="journal article" date="2023" name="Hortic. Res.">
        <title>A chromosome-level phased genome enabling allele-level studies in sweet orange: a case study on citrus Huanglongbing tolerance.</title>
        <authorList>
            <person name="Wu B."/>
            <person name="Yu Q."/>
            <person name="Deng Z."/>
            <person name="Duan Y."/>
            <person name="Luo F."/>
            <person name="Gmitter F. Jr."/>
        </authorList>
    </citation>
    <scope>NUCLEOTIDE SEQUENCE [LARGE SCALE GENOMIC DNA]</scope>
    <source>
        <strain evidence="2">cv. Valencia</strain>
    </source>
</reference>
<gene>
    <name evidence="1" type="ORF">KPL71_027020</name>
</gene>
<evidence type="ECO:0000313" key="2">
    <source>
        <dbReference type="Proteomes" id="UP000829398"/>
    </source>
</evidence>
<proteinExistence type="predicted"/>
<protein>
    <submittedName>
        <fullName evidence="1">Integrase catalytic domain-containing protein</fullName>
    </submittedName>
</protein>
<dbReference type="EMBL" id="CM039178">
    <property type="protein sequence ID" value="KAH9681569.1"/>
    <property type="molecule type" value="Genomic_DNA"/>
</dbReference>
<sequence length="842" mass="95438">MSLPKPKIEKFTIGGDFSLWKMKMRALLVHQGLELALEEEDPETAGKEKIALGIWNKVEALCMKKSLTHKLFLKKRLYTFFMKENVSIQEHIDVFNKIILDLEGVENIKICDEDKAFFLLSSLPKSYEGFVDTMLYGRTTLTLEDVKAFLCSKEIQRHSGDLEQNPGERLMAKVEKKKDKKKKKNKNQFKKEDESEKENMKRKKYFYCKKIGHYIRDCAEKKKDNKEKSGDAAVAFDESSDGGYQSAHLLVASNGKIEDGGRVLMGNHNACKIVGIRSVKIRMYDGMTRTLEHVRHVPGSKKNLISLGMLDSSDYVFKSDHGGLKVMKNSSIIMKGVKNNGLYVLEGSLVPVLSALHVSSDVDKAKMWHLRLGHMSAKSLQELSKRGLLCGDNVEELKFCENCIFGKAHRMKFERGFHKSKAVLDYAHSDLWGPAQVPSLSGGRYFVTFIYDFLRKVWLYILKTKDQAFEKFKIWRALVENQFEMKLKALRADNGLEFCNKEFDIVRSMESPDTRLSACYLVNRSPSAVLKFKTPEEVWTGVSAGYKHLRIFGCTSYVHVKQGKLDSSALKGVFVGYPEGPYTDGLMKEAVIRKDSRIEVESSSSSDRGGQDMGAIEDLQERSKYDSCVYSGSSSSSGAVYLLLYVDDMLLASKYRSEIKKLKDLLNAEFEMKDMGCAKRIIGMDIIRNRAAGTLFVSQERYILKAVGSLMYAMVCTRADIAYAVSLVSRFMSDPGKEHWDAVKWIMRYLRGTPYHGLMYGRSKQNDNSIVGYVDSDFAGDLDGRKSISGYLFMVNGRLISWKATLQSVVILSYTEAEFVTATEAVKEGKWLSGILNELWLK</sequence>
<dbReference type="Proteomes" id="UP000829398">
    <property type="component" value="Chromosome 9"/>
</dbReference>